<evidence type="ECO:0000313" key="3">
    <source>
        <dbReference type="Proteomes" id="UP000037515"/>
    </source>
</evidence>
<dbReference type="OrthoDB" id="5917376at2"/>
<keyword evidence="1" id="KW-0812">Transmembrane</keyword>
<dbReference type="AlphaFoldDB" id="A0A0M0HP43"/>
<sequence length="120" mass="13542">MAAQKLTRGRFVQIIIMLTLLLTAFFWRTASYNSVANIDCKAGIECVFDAGNGEFSAHINESSLSIIPHDENWSLEVLSPYTSIQKNEQNWMIHFSESQDEITIKLTSHEGATKTLNFSK</sequence>
<dbReference type="STRING" id="693.AKJ17_08665"/>
<proteinExistence type="predicted"/>
<dbReference type="PATRIC" id="fig|693.5.peg.1773"/>
<dbReference type="Proteomes" id="UP000037515">
    <property type="component" value="Unassembled WGS sequence"/>
</dbReference>
<protein>
    <submittedName>
        <fullName evidence="2">Uncharacterized protein</fullName>
    </submittedName>
</protein>
<comment type="caution">
    <text evidence="2">The sequence shown here is derived from an EMBL/GenBank/DDBJ whole genome shotgun (WGS) entry which is preliminary data.</text>
</comment>
<reference evidence="3" key="1">
    <citation type="submission" date="2015-08" db="EMBL/GenBank/DDBJ databases">
        <title>Vibrio galatheae sp. nov., a novel member of the Vibrionaceae family isolated from the Solomon Islands.</title>
        <authorList>
            <person name="Giubergia S."/>
            <person name="Machado H."/>
            <person name="Mateiu R.V."/>
            <person name="Gram L."/>
        </authorList>
    </citation>
    <scope>NUCLEOTIDE SEQUENCE [LARGE SCALE GENOMIC DNA]</scope>
    <source>
        <strain evidence="3">DSM 19584</strain>
    </source>
</reference>
<name>A0A0M0HP43_VIBNE</name>
<keyword evidence="1" id="KW-0472">Membrane</keyword>
<dbReference type="EMBL" id="LHPJ01000007">
    <property type="protein sequence ID" value="KOO03418.1"/>
    <property type="molecule type" value="Genomic_DNA"/>
</dbReference>
<organism evidence="2 3">
    <name type="scientific">Vibrio nereis</name>
    <dbReference type="NCBI Taxonomy" id="693"/>
    <lineage>
        <taxon>Bacteria</taxon>
        <taxon>Pseudomonadati</taxon>
        <taxon>Pseudomonadota</taxon>
        <taxon>Gammaproteobacteria</taxon>
        <taxon>Vibrionales</taxon>
        <taxon>Vibrionaceae</taxon>
        <taxon>Vibrio</taxon>
    </lineage>
</organism>
<feature type="transmembrane region" description="Helical" evidence="1">
    <location>
        <begin position="12"/>
        <end position="30"/>
    </location>
</feature>
<accession>A0A0M0HP43</accession>
<gene>
    <name evidence="2" type="ORF">AKJ17_08665</name>
</gene>
<evidence type="ECO:0000256" key="1">
    <source>
        <dbReference type="SAM" id="Phobius"/>
    </source>
</evidence>
<keyword evidence="1" id="KW-1133">Transmembrane helix</keyword>
<evidence type="ECO:0000313" key="2">
    <source>
        <dbReference type="EMBL" id="KOO03418.1"/>
    </source>
</evidence>
<dbReference type="RefSeq" id="WP_053395405.1">
    <property type="nucleotide sequence ID" value="NZ_LHPJ01000007.1"/>
</dbReference>
<keyword evidence="3" id="KW-1185">Reference proteome</keyword>